<protein>
    <submittedName>
        <fullName evidence="2">Uncharacterized protein</fullName>
    </submittedName>
</protein>
<organism evidence="2 3">
    <name type="scientific">Sphaerobolus stellatus (strain SS14)</name>
    <dbReference type="NCBI Taxonomy" id="990650"/>
    <lineage>
        <taxon>Eukaryota</taxon>
        <taxon>Fungi</taxon>
        <taxon>Dikarya</taxon>
        <taxon>Basidiomycota</taxon>
        <taxon>Agaricomycotina</taxon>
        <taxon>Agaricomycetes</taxon>
        <taxon>Phallomycetidae</taxon>
        <taxon>Geastrales</taxon>
        <taxon>Sphaerobolaceae</taxon>
        <taxon>Sphaerobolus</taxon>
    </lineage>
</organism>
<feature type="compositionally biased region" description="Basic residues" evidence="1">
    <location>
        <begin position="306"/>
        <end position="321"/>
    </location>
</feature>
<dbReference type="AlphaFoldDB" id="A0A0C9UEZ2"/>
<evidence type="ECO:0000256" key="1">
    <source>
        <dbReference type="SAM" id="MobiDB-lite"/>
    </source>
</evidence>
<feature type="region of interest" description="Disordered" evidence="1">
    <location>
        <begin position="281"/>
        <end position="321"/>
    </location>
</feature>
<feature type="compositionally biased region" description="Basic residues" evidence="1">
    <location>
        <begin position="287"/>
        <end position="297"/>
    </location>
</feature>
<keyword evidence="3" id="KW-1185">Reference proteome</keyword>
<reference evidence="2 3" key="1">
    <citation type="submission" date="2014-06" db="EMBL/GenBank/DDBJ databases">
        <title>Evolutionary Origins and Diversification of the Mycorrhizal Mutualists.</title>
        <authorList>
            <consortium name="DOE Joint Genome Institute"/>
            <consortium name="Mycorrhizal Genomics Consortium"/>
            <person name="Kohler A."/>
            <person name="Kuo A."/>
            <person name="Nagy L.G."/>
            <person name="Floudas D."/>
            <person name="Copeland A."/>
            <person name="Barry K.W."/>
            <person name="Cichocki N."/>
            <person name="Veneault-Fourrey C."/>
            <person name="LaButti K."/>
            <person name="Lindquist E.A."/>
            <person name="Lipzen A."/>
            <person name="Lundell T."/>
            <person name="Morin E."/>
            <person name="Murat C."/>
            <person name="Riley R."/>
            <person name="Ohm R."/>
            <person name="Sun H."/>
            <person name="Tunlid A."/>
            <person name="Henrissat B."/>
            <person name="Grigoriev I.V."/>
            <person name="Hibbett D.S."/>
            <person name="Martin F."/>
        </authorList>
    </citation>
    <scope>NUCLEOTIDE SEQUENCE [LARGE SCALE GENOMIC DNA]</scope>
    <source>
        <strain evidence="2 3">SS14</strain>
    </source>
</reference>
<name>A0A0C9UEZ2_SPHS4</name>
<dbReference type="Proteomes" id="UP000054279">
    <property type="component" value="Unassembled WGS sequence"/>
</dbReference>
<proteinExistence type="predicted"/>
<gene>
    <name evidence="2" type="ORF">M422DRAFT_275290</name>
</gene>
<sequence>MLATPTHKWRMSIARSYGIEYTFCTSPEEFFPGGLITDTPDFSEPYWAEIETSEDISDVKDSTWYSILRALRWIFDGNASEALVDATFRDLLRTIGILNRVREVNLQVLIHFLMTGEWQIAKLDAALMDGLFFILGFAENKIESLAVTINRKSLGRPLAQWVANAIASFRYNCRQFQYLKSVNYEDAVQNGLIMSGTHITFIRMEVNDALLEFVETGIRPKDYEDIEVKVFRLDFPGAENASLTLLENLKKFLRCLSTWKKLLPQDYTDFARINSLFGIPYSESKYKPKPKPKAKPKPKPETTSKPKPKPKAKPKAKPKLL</sequence>
<evidence type="ECO:0000313" key="2">
    <source>
        <dbReference type="EMBL" id="KIJ24026.1"/>
    </source>
</evidence>
<accession>A0A0C9UEZ2</accession>
<dbReference type="HOGENOM" id="CLU_866455_0_0_1"/>
<evidence type="ECO:0000313" key="3">
    <source>
        <dbReference type="Proteomes" id="UP000054279"/>
    </source>
</evidence>
<dbReference type="EMBL" id="KN837544">
    <property type="protein sequence ID" value="KIJ24026.1"/>
    <property type="molecule type" value="Genomic_DNA"/>
</dbReference>